<evidence type="ECO:0000256" key="3">
    <source>
        <dbReference type="ARBA" id="ARBA00022694"/>
    </source>
</evidence>
<keyword evidence="2" id="KW-0963">Cytoplasm</keyword>
<gene>
    <name evidence="10" type="ORF">HMPREF9397_1292</name>
</gene>
<evidence type="ECO:0000313" key="10">
    <source>
        <dbReference type="EMBL" id="EGG39873.1"/>
    </source>
</evidence>
<evidence type="ECO:0000256" key="7">
    <source>
        <dbReference type="ARBA" id="ARBA00023004"/>
    </source>
</evidence>
<proteinExistence type="predicted"/>
<dbReference type="PANTHER" id="PTHR30002:SF4">
    <property type="entry name" value="EPOXYQUEUOSINE REDUCTASE"/>
    <property type="match status" value="1"/>
</dbReference>
<dbReference type="GO" id="GO:0046872">
    <property type="term" value="F:metal ion binding"/>
    <property type="evidence" value="ECO:0007669"/>
    <property type="project" value="UniProtKB-KW"/>
</dbReference>
<dbReference type="InterPro" id="IPR017900">
    <property type="entry name" value="4Fe4S_Fe_S_CS"/>
</dbReference>
<dbReference type="NCBIfam" id="TIGR00276">
    <property type="entry name" value="tRNA epoxyqueuosine(34) reductase QueG"/>
    <property type="match status" value="1"/>
</dbReference>
<dbReference type="GO" id="GO:0052693">
    <property type="term" value="F:epoxyqueuosine reductase activity"/>
    <property type="evidence" value="ECO:0007669"/>
    <property type="project" value="TreeGrafter"/>
</dbReference>
<dbReference type="AlphaFoldDB" id="F3SJH0"/>
<dbReference type="PANTHER" id="PTHR30002">
    <property type="entry name" value="EPOXYQUEUOSINE REDUCTASE"/>
    <property type="match status" value="1"/>
</dbReference>
<sequence>MNIKEDIINLAKEIGISKIGFTTADDFDYLEKSLRLAVEEGRNSGFEHKNIEERIKPKLSLASAKTIISIAVAYPHKLKQQPQKTAYKRGKFTPNSWGLDYHYVLQDKLDRLAKGIEELTADFEYKGMVDTGALVDTAVAQRAGIGFIGKNGLVISKEFGSYMFLGELITNLDIEPDQPVDYGCGDCNRCVTACPTSCLIGDGSMNAKRCLSFQTQDKGVMDLEFRKKIKTVIYGCDICQICCPYNKGLDNPLATEIDPDLSHPELLPFLELSNGQFKEKFGHVAGSWRGKNILQRNAIIALANANDRSAIPKMLEIIDKGQNPIHVATAIWALCQLVREVHPEMIELVMGIKNPTPQIQEEQDRFLEKFGLEEKLLIEN</sequence>
<evidence type="ECO:0000256" key="5">
    <source>
        <dbReference type="ARBA" id="ARBA00022785"/>
    </source>
</evidence>
<keyword evidence="1" id="KW-0004">4Fe-4S</keyword>
<dbReference type="PATRIC" id="fig|888824.3.peg.1270"/>
<dbReference type="PROSITE" id="PS00198">
    <property type="entry name" value="4FE4S_FER_1"/>
    <property type="match status" value="1"/>
</dbReference>
<dbReference type="SUPFAM" id="SSF46548">
    <property type="entry name" value="alpha-helical ferredoxin"/>
    <property type="match status" value="1"/>
</dbReference>
<keyword evidence="4" id="KW-0479">Metal-binding</keyword>
<keyword evidence="7" id="KW-0408">Iron</keyword>
<evidence type="ECO:0000256" key="6">
    <source>
        <dbReference type="ARBA" id="ARBA00023002"/>
    </source>
</evidence>
<accession>F3SJH0</accession>
<organism evidence="10 11">
    <name type="scientific">Streptococcus sanguinis SK1087</name>
    <dbReference type="NCBI Taxonomy" id="888824"/>
    <lineage>
        <taxon>Bacteria</taxon>
        <taxon>Bacillati</taxon>
        <taxon>Bacillota</taxon>
        <taxon>Bacilli</taxon>
        <taxon>Lactobacillales</taxon>
        <taxon>Streptococcaceae</taxon>
        <taxon>Streptococcus</taxon>
    </lineage>
</organism>
<dbReference type="Proteomes" id="UP000003378">
    <property type="component" value="Unassembled WGS sequence"/>
</dbReference>
<dbReference type="PROSITE" id="PS51379">
    <property type="entry name" value="4FE4S_FER_2"/>
    <property type="match status" value="1"/>
</dbReference>
<dbReference type="GO" id="GO:0008616">
    <property type="term" value="P:tRNA queuosine(34) biosynthetic process"/>
    <property type="evidence" value="ECO:0007669"/>
    <property type="project" value="UniProtKB-KW"/>
</dbReference>
<comment type="caution">
    <text evidence="10">The sequence shown here is derived from an EMBL/GenBank/DDBJ whole genome shotgun (WGS) entry which is preliminary data.</text>
</comment>
<keyword evidence="5" id="KW-0671">Queuosine biosynthesis</keyword>
<protein>
    <submittedName>
        <fullName evidence="10">Iron-sulfur cluster-binding protein</fullName>
    </submittedName>
</protein>
<dbReference type="Pfam" id="PF08331">
    <property type="entry name" value="QueG_DUF1730"/>
    <property type="match status" value="1"/>
</dbReference>
<keyword evidence="8" id="KW-0411">Iron-sulfur</keyword>
<dbReference type="Pfam" id="PF13484">
    <property type="entry name" value="Fer4_16"/>
    <property type="match status" value="1"/>
</dbReference>
<keyword evidence="6" id="KW-0560">Oxidoreductase</keyword>
<evidence type="ECO:0000313" key="11">
    <source>
        <dbReference type="Proteomes" id="UP000003378"/>
    </source>
</evidence>
<dbReference type="InterPro" id="IPR004453">
    <property type="entry name" value="QueG"/>
</dbReference>
<evidence type="ECO:0000256" key="2">
    <source>
        <dbReference type="ARBA" id="ARBA00022490"/>
    </source>
</evidence>
<dbReference type="EMBL" id="AFDP01000015">
    <property type="protein sequence ID" value="EGG39873.1"/>
    <property type="molecule type" value="Genomic_DNA"/>
</dbReference>
<dbReference type="GO" id="GO:0051539">
    <property type="term" value="F:4 iron, 4 sulfur cluster binding"/>
    <property type="evidence" value="ECO:0007669"/>
    <property type="project" value="UniProtKB-KW"/>
</dbReference>
<dbReference type="InterPro" id="IPR013542">
    <property type="entry name" value="QueG_DUF1730"/>
</dbReference>
<dbReference type="InterPro" id="IPR017896">
    <property type="entry name" value="4Fe4S_Fe-S-bd"/>
</dbReference>
<evidence type="ECO:0000256" key="4">
    <source>
        <dbReference type="ARBA" id="ARBA00022723"/>
    </source>
</evidence>
<keyword evidence="3" id="KW-0819">tRNA processing</keyword>
<dbReference type="HOGENOM" id="CLU_030790_2_0_9"/>
<name>F3SJH0_STRSA</name>
<dbReference type="RefSeq" id="WP_002919559.1">
    <property type="nucleotide sequence ID" value="NZ_GL883609.1"/>
</dbReference>
<evidence type="ECO:0000256" key="8">
    <source>
        <dbReference type="ARBA" id="ARBA00023014"/>
    </source>
</evidence>
<reference evidence="10 11" key="1">
    <citation type="submission" date="2011-03" db="EMBL/GenBank/DDBJ databases">
        <authorList>
            <person name="Muzny D."/>
            <person name="Qin X."/>
            <person name="Deng J."/>
            <person name="Jiang H."/>
            <person name="Liu Y."/>
            <person name="Qu J."/>
            <person name="Song X.-Z."/>
            <person name="Zhang L."/>
            <person name="Thornton R."/>
            <person name="Coyle M."/>
            <person name="Francisco L."/>
            <person name="Jackson L."/>
            <person name="Javaid M."/>
            <person name="Korchina V."/>
            <person name="Kovar C."/>
            <person name="Mata R."/>
            <person name="Mathew T."/>
            <person name="Ngo R."/>
            <person name="Nguyen L."/>
            <person name="Nguyen N."/>
            <person name="Okwuonu G."/>
            <person name="Ongeri F."/>
            <person name="Pham C."/>
            <person name="Simmons D."/>
            <person name="Wilczek-Boney K."/>
            <person name="Hale W."/>
            <person name="Jakkamsetti A."/>
            <person name="Pham P."/>
            <person name="Ruth R."/>
            <person name="San Lucas F."/>
            <person name="Warren J."/>
            <person name="Zhang J."/>
            <person name="Zhao Z."/>
            <person name="Zhou C."/>
            <person name="Zhu D."/>
            <person name="Lee S."/>
            <person name="Bess C."/>
            <person name="Blankenburg K."/>
            <person name="Forbes L."/>
            <person name="Fu Q."/>
            <person name="Gubbala S."/>
            <person name="Hirani K."/>
            <person name="Jayaseelan J.C."/>
            <person name="Lara F."/>
            <person name="Munidasa M."/>
            <person name="Palculict T."/>
            <person name="Patil S."/>
            <person name="Pu L.-L."/>
            <person name="Saada N."/>
            <person name="Tang L."/>
            <person name="Weissenberger G."/>
            <person name="Zhu Y."/>
            <person name="Hemphill L."/>
            <person name="Shang Y."/>
            <person name="Youmans B."/>
            <person name="Ayvaz T."/>
            <person name="Ross M."/>
            <person name="Santibanez J."/>
            <person name="Aqrawi P."/>
            <person name="Gross S."/>
            <person name="Joshi V."/>
            <person name="Fowler G."/>
            <person name="Nazareth L."/>
            <person name="Reid J."/>
            <person name="Worley K."/>
            <person name="Petrosino J."/>
            <person name="Highlander S."/>
            <person name="Gibbs R."/>
        </authorList>
    </citation>
    <scope>NUCLEOTIDE SEQUENCE [LARGE SCALE GENOMIC DNA]</scope>
    <source>
        <strain evidence="10 11">SK1087</strain>
    </source>
</reference>
<feature type="domain" description="4Fe-4S ferredoxin-type" evidence="9">
    <location>
        <begin position="176"/>
        <end position="204"/>
    </location>
</feature>
<evidence type="ECO:0000256" key="1">
    <source>
        <dbReference type="ARBA" id="ARBA00022485"/>
    </source>
</evidence>
<evidence type="ECO:0000259" key="9">
    <source>
        <dbReference type="PROSITE" id="PS51379"/>
    </source>
</evidence>